<dbReference type="SMART" id="SM00679">
    <property type="entry name" value="CTNS"/>
    <property type="match status" value="2"/>
</dbReference>
<comment type="similarity">
    <text evidence="2">Belongs to the cystinosin family.</text>
</comment>
<comment type="catalytic activity">
    <reaction evidence="10">
        <text>L-cystine(out) + H(+)(out) = L-cystine(in) + H(+)(in)</text>
        <dbReference type="Rhea" id="RHEA:66172"/>
        <dbReference type="ChEBI" id="CHEBI:15378"/>
        <dbReference type="ChEBI" id="CHEBI:35491"/>
    </reaction>
    <physiologicalReaction direction="left-to-right" evidence="10">
        <dbReference type="Rhea" id="RHEA:66173"/>
    </physiologicalReaction>
</comment>
<feature type="transmembrane region" description="Helical" evidence="11">
    <location>
        <begin position="271"/>
        <end position="290"/>
    </location>
</feature>
<evidence type="ECO:0000256" key="10">
    <source>
        <dbReference type="ARBA" id="ARBA00048473"/>
    </source>
</evidence>
<keyword evidence="6" id="KW-0769">Symport</keyword>
<protein>
    <submittedName>
        <fullName evidence="12">Cystinosin</fullName>
    </submittedName>
</protein>
<comment type="caution">
    <text evidence="12">The sequence shown here is derived from an EMBL/GenBank/DDBJ whole genome shotgun (WGS) entry which is preliminary data.</text>
</comment>
<evidence type="ECO:0000313" key="13">
    <source>
        <dbReference type="Proteomes" id="UP000241890"/>
    </source>
</evidence>
<accession>A0A2R5GBC7</accession>
<keyword evidence="5" id="KW-0677">Repeat</keyword>
<feature type="transmembrane region" description="Helical" evidence="11">
    <location>
        <begin position="7"/>
        <end position="27"/>
    </location>
</feature>
<evidence type="ECO:0000256" key="9">
    <source>
        <dbReference type="ARBA" id="ARBA00023228"/>
    </source>
</evidence>
<evidence type="ECO:0000256" key="1">
    <source>
        <dbReference type="ARBA" id="ARBA00004155"/>
    </source>
</evidence>
<name>A0A2R5GBC7_9STRA</name>
<dbReference type="AlphaFoldDB" id="A0A2R5GBC7"/>
<dbReference type="OrthoDB" id="75720at2759"/>
<evidence type="ECO:0000313" key="12">
    <source>
        <dbReference type="EMBL" id="GBG28292.1"/>
    </source>
</evidence>
<reference evidence="12 13" key="1">
    <citation type="submission" date="2017-12" db="EMBL/GenBank/DDBJ databases">
        <title>Sequencing, de novo assembly and annotation of complete genome of a new Thraustochytrid species, strain FCC1311.</title>
        <authorList>
            <person name="Sedici K."/>
            <person name="Godart F."/>
            <person name="Aiese Cigliano R."/>
            <person name="Sanseverino W."/>
            <person name="Barakat M."/>
            <person name="Ortet P."/>
            <person name="Marechal E."/>
            <person name="Cagnac O."/>
            <person name="Amato A."/>
        </authorList>
    </citation>
    <scope>NUCLEOTIDE SEQUENCE [LARGE SCALE GENOMIC DNA]</scope>
</reference>
<dbReference type="EMBL" id="BEYU01000040">
    <property type="protein sequence ID" value="GBG28292.1"/>
    <property type="molecule type" value="Genomic_DNA"/>
</dbReference>
<proteinExistence type="inferred from homology"/>
<organism evidence="12 13">
    <name type="scientific">Hondaea fermentalgiana</name>
    <dbReference type="NCBI Taxonomy" id="2315210"/>
    <lineage>
        <taxon>Eukaryota</taxon>
        <taxon>Sar</taxon>
        <taxon>Stramenopiles</taxon>
        <taxon>Bigyra</taxon>
        <taxon>Labyrinthulomycetes</taxon>
        <taxon>Thraustochytrida</taxon>
        <taxon>Thraustochytriidae</taxon>
        <taxon>Hondaea</taxon>
    </lineage>
</organism>
<evidence type="ECO:0000256" key="8">
    <source>
        <dbReference type="ARBA" id="ARBA00023136"/>
    </source>
</evidence>
<evidence type="ECO:0000256" key="7">
    <source>
        <dbReference type="ARBA" id="ARBA00022989"/>
    </source>
</evidence>
<dbReference type="Pfam" id="PF04193">
    <property type="entry name" value="PQ-loop"/>
    <property type="match status" value="2"/>
</dbReference>
<keyword evidence="3" id="KW-0813">Transport</keyword>
<feature type="transmembrane region" description="Helical" evidence="11">
    <location>
        <begin position="47"/>
        <end position="68"/>
    </location>
</feature>
<comment type="subcellular location">
    <subcellularLocation>
        <location evidence="1">Lysosome membrane</location>
        <topology evidence="1">Multi-pass membrane protein</topology>
    </subcellularLocation>
</comment>
<evidence type="ECO:0000256" key="3">
    <source>
        <dbReference type="ARBA" id="ARBA00022448"/>
    </source>
</evidence>
<evidence type="ECO:0000256" key="11">
    <source>
        <dbReference type="SAM" id="Phobius"/>
    </source>
</evidence>
<feature type="transmembrane region" description="Helical" evidence="11">
    <location>
        <begin position="198"/>
        <end position="220"/>
    </location>
</feature>
<dbReference type="PANTHER" id="PTHR13131:SF5">
    <property type="entry name" value="CYSTINOSIN"/>
    <property type="match status" value="1"/>
</dbReference>
<keyword evidence="7 11" id="KW-1133">Transmembrane helix</keyword>
<dbReference type="Gene3D" id="1.20.1280.290">
    <property type="match status" value="1"/>
</dbReference>
<keyword evidence="4 11" id="KW-0812">Transmembrane</keyword>
<keyword evidence="13" id="KW-1185">Reference proteome</keyword>
<sequence>MDRGRSTLGLVALVGVFIIGLVTLAYAEHDNGPGKSKNGFWRALSWVIGWLYFVAWSVSFYPQLVLNYQRKSTEGLSYDFIWLNLLGFVAYSIFNVAFFSSSTVRESYRRAHDGEENLVRANDVFFALHATVVTGATLWQMYYCGYRRPKGRLVRPVVFAFIGLTSALTVVYLLAVLGHGNPMWEQGSNSNFWTMLSWLYFVSYIKLVVSFVKYCPQVYLNYQRKSTQGWSIVNVSLDFTGGFLSFLQLFIDASLENDWSGIYGDPVKLGLSLLSLGFDIIFMIQHFVLYGDRDRDEYFASAARHDSDAHLQLDTGDQDDILDERQPLTTA</sequence>
<dbReference type="NCBIfam" id="TIGR00951">
    <property type="entry name" value="2A43"/>
    <property type="match status" value="1"/>
</dbReference>
<dbReference type="InterPro" id="IPR006603">
    <property type="entry name" value="PQ-loop_rpt"/>
</dbReference>
<keyword evidence="9" id="KW-0458">Lysosome</keyword>
<feature type="transmembrane region" description="Helical" evidence="11">
    <location>
        <begin position="80"/>
        <end position="104"/>
    </location>
</feature>
<dbReference type="FunFam" id="1.20.1280.290:FF:000016">
    <property type="entry name" value="Cystinosin homolog"/>
    <property type="match status" value="1"/>
</dbReference>
<evidence type="ECO:0000256" key="2">
    <source>
        <dbReference type="ARBA" id="ARBA00006855"/>
    </source>
</evidence>
<dbReference type="InterPro" id="IPR005282">
    <property type="entry name" value="LC_transporter"/>
</dbReference>
<dbReference type="GO" id="GO:0015293">
    <property type="term" value="F:symporter activity"/>
    <property type="evidence" value="ECO:0007669"/>
    <property type="project" value="UniProtKB-KW"/>
</dbReference>
<evidence type="ECO:0000256" key="6">
    <source>
        <dbReference type="ARBA" id="ARBA00022847"/>
    </source>
</evidence>
<evidence type="ECO:0000256" key="4">
    <source>
        <dbReference type="ARBA" id="ARBA00022692"/>
    </source>
</evidence>
<dbReference type="Proteomes" id="UP000241890">
    <property type="component" value="Unassembled WGS sequence"/>
</dbReference>
<feature type="transmembrane region" description="Helical" evidence="11">
    <location>
        <begin position="232"/>
        <end position="251"/>
    </location>
</feature>
<dbReference type="InParanoid" id="A0A2R5GBC7"/>
<dbReference type="GO" id="GO:0005765">
    <property type="term" value="C:lysosomal membrane"/>
    <property type="evidence" value="ECO:0007669"/>
    <property type="project" value="UniProtKB-SubCell"/>
</dbReference>
<feature type="transmembrane region" description="Helical" evidence="11">
    <location>
        <begin position="124"/>
        <end position="145"/>
    </location>
</feature>
<dbReference type="PANTHER" id="PTHR13131">
    <property type="entry name" value="CYSTINOSIN"/>
    <property type="match status" value="1"/>
</dbReference>
<evidence type="ECO:0000256" key="5">
    <source>
        <dbReference type="ARBA" id="ARBA00022737"/>
    </source>
</evidence>
<gene>
    <name evidence="12" type="ORF">FCC1311_045152</name>
</gene>
<keyword evidence="8 11" id="KW-0472">Membrane</keyword>
<feature type="transmembrane region" description="Helical" evidence="11">
    <location>
        <begin position="157"/>
        <end position="178"/>
    </location>
</feature>
<dbReference type="GO" id="GO:0015184">
    <property type="term" value="F:L-cystine transmembrane transporter activity"/>
    <property type="evidence" value="ECO:0007669"/>
    <property type="project" value="TreeGrafter"/>
</dbReference>